<sequence length="156" mass="18072">MGEWSKKIGEYGEDIVEQFLNIIGWQPATGIELTCLDKKHQKETHGIDLLYFYKNPLVSEELNNIVISSKFKTIKYPNSPTKLFKDFMEDLITTMECYSISEVRRSLLDGMSYSSVKDVGILFWLNDVPESNIDVISVVSTAKNRFLWEKNYFYCG</sequence>
<proteinExistence type="predicted"/>
<protein>
    <recommendedName>
        <fullName evidence="1">GAPS4 PD-(D/E)XK nuclease domain-containing protein</fullName>
    </recommendedName>
</protein>
<comment type="caution">
    <text evidence="2">The sequence shown here is derived from an EMBL/GenBank/DDBJ whole genome shotgun (WGS) entry which is preliminary data.</text>
</comment>
<reference evidence="2" key="1">
    <citation type="submission" date="2020-12" db="EMBL/GenBank/DDBJ databases">
        <authorList>
            <consortium name="Clinical and Environmental Microbiology Branch: Whole genome sequencing antimicrobial resistance pathogens in the healthcare setting"/>
        </authorList>
    </citation>
    <scope>NUCLEOTIDE SEQUENCE</scope>
    <source>
        <strain evidence="2">2018HL-00813</strain>
    </source>
</reference>
<name>A0A9P2LA43_ACIBA</name>
<accession>A0A9P2LA43</accession>
<dbReference type="AlphaFoldDB" id="A0A9P2LA43"/>
<dbReference type="RefSeq" id="WP_202746324.1">
    <property type="nucleotide sequence ID" value="NZ_CAJHFX010000007.1"/>
</dbReference>
<dbReference type="EMBL" id="AAYLMQ010000047">
    <property type="protein sequence ID" value="EGY2378734.1"/>
    <property type="molecule type" value="Genomic_DNA"/>
</dbReference>
<gene>
    <name evidence="2" type="ORF">JHZ39_003153</name>
</gene>
<feature type="non-terminal residue" evidence="2">
    <location>
        <position position="156"/>
    </location>
</feature>
<dbReference type="InterPro" id="IPR058873">
    <property type="entry name" value="PDDEXK_GAPS4"/>
</dbReference>
<feature type="domain" description="GAPS4 PD-(D/E)XK nuclease" evidence="1">
    <location>
        <begin position="1"/>
        <end position="143"/>
    </location>
</feature>
<organism evidence="2">
    <name type="scientific">Acinetobacter baumannii</name>
    <dbReference type="NCBI Taxonomy" id="470"/>
    <lineage>
        <taxon>Bacteria</taxon>
        <taxon>Pseudomonadati</taxon>
        <taxon>Pseudomonadota</taxon>
        <taxon>Gammaproteobacteria</taxon>
        <taxon>Moraxellales</taxon>
        <taxon>Moraxellaceae</taxon>
        <taxon>Acinetobacter</taxon>
        <taxon>Acinetobacter calcoaceticus/baumannii complex</taxon>
    </lineage>
</organism>
<evidence type="ECO:0000259" key="1">
    <source>
        <dbReference type="Pfam" id="PF26115"/>
    </source>
</evidence>
<dbReference type="Pfam" id="PF26115">
    <property type="entry name" value="PDDEXK_GAPS4"/>
    <property type="match status" value="1"/>
</dbReference>
<evidence type="ECO:0000313" key="2">
    <source>
        <dbReference type="EMBL" id="EGY2378734.1"/>
    </source>
</evidence>